<sequence>MGKLLALPLLALLFLSGCAHVISEEARKQVDPSIAFSKLRGNPDTFIGRNVMLGGMVAGVKNTKDGGQLEIVQFQLDDVGFPIESSHSGGRFLATSPDFVDAMIYKPRRLVTIVGEVKGKKTLPLDEAEYTYPVITIKEIFAWKLSETEKAFPYPTPAPYYNYDPYYYGYDVPPYWYRPLGPVFRP</sequence>
<feature type="chain" id="PRO_5002683195" evidence="1">
    <location>
        <begin position="22"/>
        <end position="186"/>
    </location>
</feature>
<dbReference type="GO" id="GO:0019867">
    <property type="term" value="C:outer membrane"/>
    <property type="evidence" value="ECO:0007669"/>
    <property type="project" value="InterPro"/>
</dbReference>
<dbReference type="EMBL" id="CP000698">
    <property type="protein sequence ID" value="ABQ26247.1"/>
    <property type="molecule type" value="Genomic_DNA"/>
</dbReference>
<keyword evidence="1" id="KW-0732">Signal</keyword>
<dbReference type="PANTHER" id="PTHR37530">
    <property type="entry name" value="OUTER MEMBRANE PROTEIN SLP"/>
    <property type="match status" value="1"/>
</dbReference>
<dbReference type="PIRSF" id="PIRSF004982">
    <property type="entry name" value="SlP"/>
    <property type="match status" value="1"/>
</dbReference>
<protein>
    <submittedName>
        <fullName evidence="2">Outer membrane lipoprotein Slp</fullName>
    </submittedName>
</protein>
<feature type="signal peptide" evidence="1">
    <location>
        <begin position="1"/>
        <end position="21"/>
    </location>
</feature>
<keyword evidence="2" id="KW-0449">Lipoprotein</keyword>
<proteinExistence type="predicted"/>
<dbReference type="KEGG" id="gur:Gura_2057"/>
<evidence type="ECO:0000313" key="2">
    <source>
        <dbReference type="EMBL" id="ABQ26247.1"/>
    </source>
</evidence>
<reference evidence="2 3" key="1">
    <citation type="submission" date="2007-05" db="EMBL/GenBank/DDBJ databases">
        <title>Complete sequence of Geobacter uraniireducens Rf4.</title>
        <authorList>
            <consortium name="US DOE Joint Genome Institute"/>
            <person name="Copeland A."/>
            <person name="Lucas S."/>
            <person name="Lapidus A."/>
            <person name="Barry K."/>
            <person name="Detter J.C."/>
            <person name="Glavina del Rio T."/>
            <person name="Hammon N."/>
            <person name="Israni S."/>
            <person name="Dalin E."/>
            <person name="Tice H."/>
            <person name="Pitluck S."/>
            <person name="Chertkov O."/>
            <person name="Brettin T."/>
            <person name="Bruce D."/>
            <person name="Han C."/>
            <person name="Schmutz J."/>
            <person name="Larimer F."/>
            <person name="Land M."/>
            <person name="Hauser L."/>
            <person name="Kyrpides N."/>
            <person name="Mikhailova N."/>
            <person name="Shelobolina E."/>
            <person name="Aklujkar M."/>
            <person name="Lovley D."/>
            <person name="Richardson P."/>
        </authorList>
    </citation>
    <scope>NUCLEOTIDE SEQUENCE [LARGE SCALE GENOMIC DNA]</scope>
    <source>
        <strain evidence="2 3">Rf4</strain>
    </source>
</reference>
<dbReference type="STRING" id="351605.Gura_2057"/>
<organism evidence="2 3">
    <name type="scientific">Geotalea uraniireducens (strain Rf4)</name>
    <name type="common">Geobacter uraniireducens</name>
    <dbReference type="NCBI Taxonomy" id="351605"/>
    <lineage>
        <taxon>Bacteria</taxon>
        <taxon>Pseudomonadati</taxon>
        <taxon>Thermodesulfobacteriota</taxon>
        <taxon>Desulfuromonadia</taxon>
        <taxon>Geobacterales</taxon>
        <taxon>Geobacteraceae</taxon>
        <taxon>Geotalea</taxon>
    </lineage>
</organism>
<gene>
    <name evidence="2" type="ordered locus">Gura_2057</name>
</gene>
<dbReference type="OrthoDB" id="5397282at2"/>
<dbReference type="InterPro" id="IPR004658">
    <property type="entry name" value="OMP_Slp"/>
</dbReference>
<dbReference type="PANTHER" id="PTHR37530:SF1">
    <property type="entry name" value="OUTER MEMBRANE PROTEIN SLP"/>
    <property type="match status" value="1"/>
</dbReference>
<dbReference type="PROSITE" id="PS51257">
    <property type="entry name" value="PROKAR_LIPOPROTEIN"/>
    <property type="match status" value="1"/>
</dbReference>
<name>A5G379_GEOUR</name>
<dbReference type="Pfam" id="PF03843">
    <property type="entry name" value="Slp"/>
    <property type="match status" value="1"/>
</dbReference>
<evidence type="ECO:0000256" key="1">
    <source>
        <dbReference type="SAM" id="SignalP"/>
    </source>
</evidence>
<dbReference type="Proteomes" id="UP000006695">
    <property type="component" value="Chromosome"/>
</dbReference>
<dbReference type="AlphaFoldDB" id="A5G379"/>
<evidence type="ECO:0000313" key="3">
    <source>
        <dbReference type="Proteomes" id="UP000006695"/>
    </source>
</evidence>
<dbReference type="RefSeq" id="WP_011938949.1">
    <property type="nucleotide sequence ID" value="NC_009483.1"/>
</dbReference>
<accession>A5G379</accession>
<dbReference type="HOGENOM" id="CLU_100924_2_1_7"/>
<keyword evidence="3" id="KW-1185">Reference proteome</keyword>